<dbReference type="OrthoDB" id="3268967at2759"/>
<protein>
    <recommendedName>
        <fullName evidence="2">Chromo domain-containing protein</fullName>
    </recommendedName>
</protein>
<dbReference type="AlphaFoldDB" id="A0A8H5D6M5"/>
<gene>
    <name evidence="3" type="ORF">D9758_011243</name>
</gene>
<evidence type="ECO:0000259" key="2">
    <source>
        <dbReference type="SMART" id="SM00298"/>
    </source>
</evidence>
<evidence type="ECO:0000256" key="1">
    <source>
        <dbReference type="SAM" id="MobiDB-lite"/>
    </source>
</evidence>
<feature type="domain" description="Chromo" evidence="2">
    <location>
        <begin position="50"/>
        <end position="102"/>
    </location>
</feature>
<dbReference type="InterPro" id="IPR000953">
    <property type="entry name" value="Chromo/chromo_shadow_dom"/>
</dbReference>
<feature type="compositionally biased region" description="Polar residues" evidence="1">
    <location>
        <begin position="1"/>
        <end position="10"/>
    </location>
</feature>
<comment type="caution">
    <text evidence="3">The sequence shown here is derived from an EMBL/GenBank/DDBJ whole genome shotgun (WGS) entry which is preliminary data.</text>
</comment>
<dbReference type="Gene3D" id="2.40.50.40">
    <property type="match status" value="1"/>
</dbReference>
<dbReference type="SMART" id="SM00298">
    <property type="entry name" value="CHROMO"/>
    <property type="match status" value="1"/>
</dbReference>
<name>A0A8H5D6M5_9AGAR</name>
<dbReference type="InterPro" id="IPR016197">
    <property type="entry name" value="Chromo-like_dom_sf"/>
</dbReference>
<dbReference type="EMBL" id="JAACJM010000058">
    <property type="protein sequence ID" value="KAF5354530.1"/>
    <property type="molecule type" value="Genomic_DNA"/>
</dbReference>
<sequence>MPPRLTQNSLRAIPEEETAARTEETATCVSPPNTPDSKRPVITMVDGHEEHQIDRILDSRPWGRGWRFLVRWTGEGPEEDRWIAYSLLKDCAALDQWYAEGGDGPDAPEFNGVIENN</sequence>
<dbReference type="Proteomes" id="UP000559256">
    <property type="component" value="Unassembled WGS sequence"/>
</dbReference>
<proteinExistence type="predicted"/>
<evidence type="ECO:0000313" key="3">
    <source>
        <dbReference type="EMBL" id="KAF5354530.1"/>
    </source>
</evidence>
<accession>A0A8H5D6M5</accession>
<dbReference type="GO" id="GO:0006338">
    <property type="term" value="P:chromatin remodeling"/>
    <property type="evidence" value="ECO:0007669"/>
    <property type="project" value="UniProtKB-ARBA"/>
</dbReference>
<reference evidence="3 4" key="1">
    <citation type="journal article" date="2020" name="ISME J.">
        <title>Uncovering the hidden diversity of litter-decomposition mechanisms in mushroom-forming fungi.</title>
        <authorList>
            <person name="Floudas D."/>
            <person name="Bentzer J."/>
            <person name="Ahren D."/>
            <person name="Johansson T."/>
            <person name="Persson P."/>
            <person name="Tunlid A."/>
        </authorList>
    </citation>
    <scope>NUCLEOTIDE SEQUENCE [LARGE SCALE GENOMIC DNA]</scope>
    <source>
        <strain evidence="3 4">CBS 291.85</strain>
    </source>
</reference>
<feature type="region of interest" description="Disordered" evidence="1">
    <location>
        <begin position="1"/>
        <end position="40"/>
    </location>
</feature>
<dbReference type="SUPFAM" id="SSF54160">
    <property type="entry name" value="Chromo domain-like"/>
    <property type="match status" value="1"/>
</dbReference>
<evidence type="ECO:0000313" key="4">
    <source>
        <dbReference type="Proteomes" id="UP000559256"/>
    </source>
</evidence>
<organism evidence="3 4">
    <name type="scientific">Tetrapyrgos nigripes</name>
    <dbReference type="NCBI Taxonomy" id="182062"/>
    <lineage>
        <taxon>Eukaryota</taxon>
        <taxon>Fungi</taxon>
        <taxon>Dikarya</taxon>
        <taxon>Basidiomycota</taxon>
        <taxon>Agaricomycotina</taxon>
        <taxon>Agaricomycetes</taxon>
        <taxon>Agaricomycetidae</taxon>
        <taxon>Agaricales</taxon>
        <taxon>Marasmiineae</taxon>
        <taxon>Marasmiaceae</taxon>
        <taxon>Tetrapyrgos</taxon>
    </lineage>
</organism>
<keyword evidence="4" id="KW-1185">Reference proteome</keyword>